<name>A0A843WH58_COLES</name>
<keyword evidence="2" id="KW-1185">Reference proteome</keyword>
<sequence length="154" mass="16873">MQTSGSLAGAREVCGFPARFVCVLQEGCSCCYVACLASVDARCVRVVVARLAVDSLAVAFLVWRMVTGKSRCSRSSSLLVLVEVEVHRLVALCFGKGLRLFWLVCSSGFSQNYALVVLVEFLAEVLPRSALYLFRATVVLPLWFEVCRLVGLRS</sequence>
<proteinExistence type="predicted"/>
<dbReference type="EMBL" id="NMUH01003123">
    <property type="protein sequence ID" value="MQM03935.1"/>
    <property type="molecule type" value="Genomic_DNA"/>
</dbReference>
<organism evidence="1 2">
    <name type="scientific">Colocasia esculenta</name>
    <name type="common">Wild taro</name>
    <name type="synonym">Arum esculentum</name>
    <dbReference type="NCBI Taxonomy" id="4460"/>
    <lineage>
        <taxon>Eukaryota</taxon>
        <taxon>Viridiplantae</taxon>
        <taxon>Streptophyta</taxon>
        <taxon>Embryophyta</taxon>
        <taxon>Tracheophyta</taxon>
        <taxon>Spermatophyta</taxon>
        <taxon>Magnoliopsida</taxon>
        <taxon>Liliopsida</taxon>
        <taxon>Araceae</taxon>
        <taxon>Aroideae</taxon>
        <taxon>Colocasieae</taxon>
        <taxon>Colocasia</taxon>
    </lineage>
</organism>
<comment type="caution">
    <text evidence="1">The sequence shown here is derived from an EMBL/GenBank/DDBJ whole genome shotgun (WGS) entry which is preliminary data.</text>
</comment>
<evidence type="ECO:0000313" key="2">
    <source>
        <dbReference type="Proteomes" id="UP000652761"/>
    </source>
</evidence>
<dbReference type="AlphaFoldDB" id="A0A843WH58"/>
<accession>A0A843WH58</accession>
<protein>
    <submittedName>
        <fullName evidence="1">Uncharacterized protein</fullName>
    </submittedName>
</protein>
<dbReference type="Proteomes" id="UP000652761">
    <property type="component" value="Unassembled WGS sequence"/>
</dbReference>
<feature type="non-terminal residue" evidence="1">
    <location>
        <position position="1"/>
    </location>
</feature>
<evidence type="ECO:0000313" key="1">
    <source>
        <dbReference type="EMBL" id="MQM03935.1"/>
    </source>
</evidence>
<reference evidence="1" key="1">
    <citation type="submission" date="2017-07" db="EMBL/GenBank/DDBJ databases">
        <title>Taro Niue Genome Assembly and Annotation.</title>
        <authorList>
            <person name="Atibalentja N."/>
            <person name="Keating K."/>
            <person name="Fields C.J."/>
        </authorList>
    </citation>
    <scope>NUCLEOTIDE SEQUENCE</scope>
    <source>
        <strain evidence="1">Niue_2</strain>
        <tissue evidence="1">Leaf</tissue>
    </source>
</reference>
<gene>
    <name evidence="1" type="ORF">Taro_036723</name>
</gene>